<evidence type="ECO:0000313" key="3">
    <source>
        <dbReference type="Proteomes" id="UP000274429"/>
    </source>
</evidence>
<reference evidence="4" key="1">
    <citation type="submission" date="2017-02" db="UniProtKB">
        <authorList>
            <consortium name="WormBaseParasite"/>
        </authorList>
    </citation>
    <scope>IDENTIFICATION</scope>
</reference>
<dbReference type="Pfam" id="PF15396">
    <property type="entry name" value="FAM60A"/>
    <property type="match status" value="1"/>
</dbReference>
<dbReference type="AlphaFoldDB" id="A0A0R3WJ24"/>
<reference evidence="2 3" key="2">
    <citation type="submission" date="2018-11" db="EMBL/GenBank/DDBJ databases">
        <authorList>
            <consortium name="Pathogen Informatics"/>
        </authorList>
    </citation>
    <scope>NUCLEOTIDE SEQUENCE [LARGE SCALE GENOMIC DNA]</scope>
</reference>
<keyword evidence="3" id="KW-1185">Reference proteome</keyword>
<dbReference type="WBParaSite" id="TTAC_0000064901-mRNA-1">
    <property type="protein sequence ID" value="TTAC_0000064901-mRNA-1"/>
    <property type="gene ID" value="TTAC_0000064901"/>
</dbReference>
<dbReference type="OrthoDB" id="10023333at2759"/>
<dbReference type="STRING" id="6205.A0A0R3WJ24"/>
<dbReference type="InterPro" id="IPR026065">
    <property type="entry name" value="FAM60A"/>
</dbReference>
<feature type="region of interest" description="Disordered" evidence="1">
    <location>
        <begin position="317"/>
        <end position="353"/>
    </location>
</feature>
<dbReference type="EMBL" id="UYWX01000073">
    <property type="protein sequence ID" value="VDM16790.1"/>
    <property type="molecule type" value="Genomic_DNA"/>
</dbReference>
<evidence type="ECO:0000313" key="2">
    <source>
        <dbReference type="EMBL" id="VDM16790.1"/>
    </source>
</evidence>
<name>A0A0R3WJ24_HYDTA</name>
<organism evidence="4">
    <name type="scientific">Hydatigena taeniaeformis</name>
    <name type="common">Feline tapeworm</name>
    <name type="synonym">Taenia taeniaeformis</name>
    <dbReference type="NCBI Taxonomy" id="6205"/>
    <lineage>
        <taxon>Eukaryota</taxon>
        <taxon>Metazoa</taxon>
        <taxon>Spiralia</taxon>
        <taxon>Lophotrochozoa</taxon>
        <taxon>Platyhelminthes</taxon>
        <taxon>Cestoda</taxon>
        <taxon>Eucestoda</taxon>
        <taxon>Cyclophyllidea</taxon>
        <taxon>Taeniidae</taxon>
        <taxon>Hydatigera</taxon>
    </lineage>
</organism>
<protein>
    <submittedName>
        <fullName evidence="4">Serine-rich adhesin for platelets</fullName>
    </submittedName>
</protein>
<dbReference type="Proteomes" id="UP000274429">
    <property type="component" value="Unassembled WGS sequence"/>
</dbReference>
<feature type="compositionally biased region" description="Low complexity" evidence="1">
    <location>
        <begin position="509"/>
        <end position="530"/>
    </location>
</feature>
<dbReference type="PANTHER" id="PTHR13422:SF12">
    <property type="entry name" value="SIN3-HDAC COMPLEX-ASSOCIATED FACTOR"/>
    <property type="match status" value="1"/>
</dbReference>
<evidence type="ECO:0000256" key="1">
    <source>
        <dbReference type="SAM" id="MobiDB-lite"/>
    </source>
</evidence>
<sequence length="539" mass="55685">MSGGGTGRGSGRAHFRSRLGCCICGTKSSSSRFTASERYAEHFGPCFGDIASRRCGDLCNACVLCVKSVALNQGVVSEAGGGNQAAAPIAIAFVGMVAELMMVLDSKQGPGPKHMKEITKRARRREAKQQQMLQLQKQLLHQQQQQQQHQLSTRVNSRITSVGTDGCSGVGGAPNNSSTSTVSRALHGHHHGHHLVHHSATCVACWADQNNGSTVAAVAAVTAGSTPVTGGGAAAVSPTPTANVVRTRSSVSRKLDSITKNSGTIPSVDLAADFDAISNLAEISTSSSSSSLHYPQMRSDTTSLLSASLSRSGLGESSSSQVSLCDSHSPASLHHLNEHFRPPRPPQGSAVLQGNGGNANSVIPVSGIVGSGSGGGNVSVGVLTRAAASASASNSFGSFFDGASSTASSTTSTPSTPTRRHNRRTRLPPVKISSAGLEPRAQPKIPFHTPCYIARRDNNNVSLDNRQINMAMQREIRLRNRIVNPPSAAFKGPQALTDTSATDAEDRSAPTVSATTTGATVGNAAAPASGSSLSTDLRV</sequence>
<dbReference type="GO" id="GO:0030336">
    <property type="term" value="P:negative regulation of cell migration"/>
    <property type="evidence" value="ECO:0007669"/>
    <property type="project" value="TreeGrafter"/>
</dbReference>
<feature type="compositionally biased region" description="Low complexity" evidence="1">
    <location>
        <begin position="400"/>
        <end position="417"/>
    </location>
</feature>
<evidence type="ECO:0000313" key="4">
    <source>
        <dbReference type="WBParaSite" id="TTAC_0000064901-mRNA-1"/>
    </source>
</evidence>
<proteinExistence type="predicted"/>
<feature type="region of interest" description="Disordered" evidence="1">
    <location>
        <begin position="400"/>
        <end position="428"/>
    </location>
</feature>
<feature type="region of interest" description="Disordered" evidence="1">
    <location>
        <begin position="485"/>
        <end position="539"/>
    </location>
</feature>
<dbReference type="GO" id="GO:0070822">
    <property type="term" value="C:Sin3-type complex"/>
    <property type="evidence" value="ECO:0007669"/>
    <property type="project" value="TreeGrafter"/>
</dbReference>
<gene>
    <name evidence="2" type="ORF">TTAC_LOCUS650</name>
</gene>
<dbReference type="PANTHER" id="PTHR13422">
    <property type="entry name" value="SIN3-HDAC COMPLEX-ASSOCIATED FACTOR"/>
    <property type="match status" value="1"/>
</dbReference>
<accession>A0A0R3WJ24</accession>